<comment type="caution">
    <text evidence="1">The sequence shown here is derived from an EMBL/GenBank/DDBJ whole genome shotgun (WGS) entry which is preliminary data.</text>
</comment>
<accession>A0A1F6CTL0</accession>
<evidence type="ECO:0000313" key="2">
    <source>
        <dbReference type="Proteomes" id="UP000176863"/>
    </source>
</evidence>
<gene>
    <name evidence="1" type="ORF">A2851_05410</name>
</gene>
<dbReference type="Proteomes" id="UP000176863">
    <property type="component" value="Unassembled WGS sequence"/>
</dbReference>
<proteinExistence type="predicted"/>
<dbReference type="STRING" id="1798480.A2851_05410"/>
<name>A0A1F6CTL0_9BACT</name>
<dbReference type="EMBL" id="MFKT01000029">
    <property type="protein sequence ID" value="OGG52447.1"/>
    <property type="molecule type" value="Genomic_DNA"/>
</dbReference>
<reference evidence="1 2" key="1">
    <citation type="journal article" date="2016" name="Nat. Commun.">
        <title>Thousands of microbial genomes shed light on interconnected biogeochemical processes in an aquifer system.</title>
        <authorList>
            <person name="Anantharaman K."/>
            <person name="Brown C.T."/>
            <person name="Hug L.A."/>
            <person name="Sharon I."/>
            <person name="Castelle C.J."/>
            <person name="Probst A.J."/>
            <person name="Thomas B.C."/>
            <person name="Singh A."/>
            <person name="Wilkins M.J."/>
            <person name="Karaoz U."/>
            <person name="Brodie E.L."/>
            <person name="Williams K.H."/>
            <person name="Hubbard S.S."/>
            <person name="Banfield J.F."/>
        </authorList>
    </citation>
    <scope>NUCLEOTIDE SEQUENCE [LARGE SCALE GENOMIC DNA]</scope>
</reference>
<sequence length="233" mass="27102">MREDKRAAFKLRKSGKSYRKIMAELQIPRATLSDWFSKVNWSRKLKAELARTAQVESTHHMIALDAIRGKRLARAYAQARREARVEFGALKYNPLFIAGVMLYWGEGDKRTRGQVRLANTDPELIRLFVFFLKNACRVPSERIGASVLIYPDLDPEGCREYWSTRSNIKIQNFHKCVTIRGRHKTRKLSYGVCSIFVLSTYFKEKILEWLRLMPHELMSRKYYASIGHVAGVV</sequence>
<organism evidence="1 2">
    <name type="scientific">Candidatus Kaiserbacteria bacterium RIFCSPHIGHO2_01_FULL_53_29</name>
    <dbReference type="NCBI Taxonomy" id="1798480"/>
    <lineage>
        <taxon>Bacteria</taxon>
        <taxon>Candidatus Kaiseribacteriota</taxon>
    </lineage>
</organism>
<dbReference type="AlphaFoldDB" id="A0A1F6CTL0"/>
<evidence type="ECO:0000313" key="1">
    <source>
        <dbReference type="EMBL" id="OGG52447.1"/>
    </source>
</evidence>
<protein>
    <submittedName>
        <fullName evidence="1">Uncharacterized protein</fullName>
    </submittedName>
</protein>